<keyword evidence="9" id="KW-1185">Reference proteome</keyword>
<name>A0A1G7NE40_9PROT</name>
<keyword evidence="5 7" id="KW-0472">Membrane</keyword>
<evidence type="ECO:0000256" key="5">
    <source>
        <dbReference type="ARBA" id="ARBA00023136"/>
    </source>
</evidence>
<feature type="region of interest" description="Disordered" evidence="6">
    <location>
        <begin position="298"/>
        <end position="319"/>
    </location>
</feature>
<dbReference type="InterPro" id="IPR001851">
    <property type="entry name" value="ABC_transp_permease"/>
</dbReference>
<dbReference type="InterPro" id="IPR043428">
    <property type="entry name" value="LivM-like"/>
</dbReference>
<keyword evidence="2" id="KW-1003">Cell membrane</keyword>
<dbReference type="OrthoDB" id="9814461at2"/>
<dbReference type="PANTHER" id="PTHR30482">
    <property type="entry name" value="HIGH-AFFINITY BRANCHED-CHAIN AMINO ACID TRANSPORT SYSTEM PERMEASE"/>
    <property type="match status" value="1"/>
</dbReference>
<feature type="transmembrane region" description="Helical" evidence="7">
    <location>
        <begin position="31"/>
        <end position="52"/>
    </location>
</feature>
<dbReference type="GO" id="GO:0005886">
    <property type="term" value="C:plasma membrane"/>
    <property type="evidence" value="ECO:0007669"/>
    <property type="project" value="UniProtKB-SubCell"/>
</dbReference>
<feature type="transmembrane region" description="Helical" evidence="7">
    <location>
        <begin position="190"/>
        <end position="211"/>
    </location>
</feature>
<protein>
    <submittedName>
        <fullName evidence="8">Amino acid/amide ABC transporter membrane protein 2, HAAT family</fullName>
    </submittedName>
</protein>
<evidence type="ECO:0000256" key="2">
    <source>
        <dbReference type="ARBA" id="ARBA00022475"/>
    </source>
</evidence>
<feature type="transmembrane region" description="Helical" evidence="7">
    <location>
        <begin position="271"/>
        <end position="288"/>
    </location>
</feature>
<comment type="subcellular location">
    <subcellularLocation>
        <location evidence="1">Cell membrane</location>
        <topology evidence="1">Multi-pass membrane protein</topology>
    </subcellularLocation>
</comment>
<accession>A0A1G7NE40</accession>
<evidence type="ECO:0000256" key="7">
    <source>
        <dbReference type="SAM" id="Phobius"/>
    </source>
</evidence>
<evidence type="ECO:0000256" key="6">
    <source>
        <dbReference type="SAM" id="MobiDB-lite"/>
    </source>
</evidence>
<dbReference type="Pfam" id="PF02653">
    <property type="entry name" value="BPD_transp_2"/>
    <property type="match status" value="1"/>
</dbReference>
<reference evidence="8 9" key="1">
    <citation type="submission" date="2016-10" db="EMBL/GenBank/DDBJ databases">
        <authorList>
            <person name="de Groot N.N."/>
        </authorList>
    </citation>
    <scope>NUCLEOTIDE SEQUENCE [LARGE SCALE GENOMIC DNA]</scope>
    <source>
        <strain evidence="8 9">DSM 25584</strain>
    </source>
</reference>
<evidence type="ECO:0000313" key="8">
    <source>
        <dbReference type="EMBL" id="SDF72177.1"/>
    </source>
</evidence>
<feature type="compositionally biased region" description="Basic and acidic residues" evidence="6">
    <location>
        <begin position="304"/>
        <end position="313"/>
    </location>
</feature>
<keyword evidence="3 7" id="KW-0812">Transmembrane</keyword>
<feature type="transmembrane region" description="Helical" evidence="7">
    <location>
        <begin position="58"/>
        <end position="78"/>
    </location>
</feature>
<dbReference type="PANTHER" id="PTHR30482:SF10">
    <property type="entry name" value="HIGH-AFFINITY BRANCHED-CHAIN AMINO ACID TRANSPORT PROTEIN BRAE"/>
    <property type="match status" value="1"/>
</dbReference>
<dbReference type="GO" id="GO:0015658">
    <property type="term" value="F:branched-chain amino acid transmembrane transporter activity"/>
    <property type="evidence" value="ECO:0007669"/>
    <property type="project" value="InterPro"/>
</dbReference>
<keyword evidence="4 7" id="KW-1133">Transmembrane helix</keyword>
<evidence type="ECO:0000256" key="1">
    <source>
        <dbReference type="ARBA" id="ARBA00004651"/>
    </source>
</evidence>
<dbReference type="Proteomes" id="UP000199415">
    <property type="component" value="Unassembled WGS sequence"/>
</dbReference>
<feature type="transmembrane region" description="Helical" evidence="7">
    <location>
        <begin position="137"/>
        <end position="158"/>
    </location>
</feature>
<evidence type="ECO:0000313" key="9">
    <source>
        <dbReference type="Proteomes" id="UP000199415"/>
    </source>
</evidence>
<evidence type="ECO:0000256" key="3">
    <source>
        <dbReference type="ARBA" id="ARBA00022692"/>
    </source>
</evidence>
<dbReference type="RefSeq" id="WP_090018774.1">
    <property type="nucleotide sequence ID" value="NZ_FNCE01000002.1"/>
</dbReference>
<proteinExistence type="predicted"/>
<dbReference type="STRING" id="1082479.SAMN05216241_102129"/>
<organism evidence="8 9">
    <name type="scientific">Limimonas halophila</name>
    <dbReference type="NCBI Taxonomy" id="1082479"/>
    <lineage>
        <taxon>Bacteria</taxon>
        <taxon>Pseudomonadati</taxon>
        <taxon>Pseudomonadota</taxon>
        <taxon>Alphaproteobacteria</taxon>
        <taxon>Rhodospirillales</taxon>
        <taxon>Rhodovibrionaceae</taxon>
        <taxon>Limimonas</taxon>
    </lineage>
</organism>
<dbReference type="EMBL" id="FNCE01000002">
    <property type="protein sequence ID" value="SDF72177.1"/>
    <property type="molecule type" value="Genomic_DNA"/>
</dbReference>
<feature type="transmembrane region" description="Helical" evidence="7">
    <location>
        <begin position="223"/>
        <end position="251"/>
    </location>
</feature>
<dbReference type="AlphaFoldDB" id="A0A1G7NE40"/>
<sequence length="319" mass="33999">MIDYLVYLLTIVGIWGILSLSLNLQYGITGLVNLGHIAFFMLGAYISTILVMVVGTGYVVGFIGGMLAAAAFGALIALPTAHLQQDYWAISTLAAAEIVRLIFKNETIGGTYQGGPYGFSGIPQPLKDSLSSEAFGWFYLGLTAVLVAAALVALMWLLRMPFGRVLKAMREGDEVPLALGKNVGNLRIRAMALGGAVAGLAGALYAHFNAFIDPTYFLPLETFLVWAMVILGGAGNYVGALVGALIVQAIYNSTRFVAGVVPLDADTVGSLRMIVIGVLIILVIHYMPRGLVPERSRRYAGTAKKTEGREHVRTSPSQG</sequence>
<gene>
    <name evidence="8" type="ORF">SAMN05216241_102129</name>
</gene>
<dbReference type="CDD" id="cd06581">
    <property type="entry name" value="TM_PBP1_LivM_like"/>
    <property type="match status" value="1"/>
</dbReference>
<feature type="transmembrane region" description="Helical" evidence="7">
    <location>
        <begin position="6"/>
        <end position="24"/>
    </location>
</feature>
<evidence type="ECO:0000256" key="4">
    <source>
        <dbReference type="ARBA" id="ARBA00022989"/>
    </source>
</evidence>